<dbReference type="STRING" id="1401.BK123_04690"/>
<dbReference type="AlphaFoldDB" id="A0A1R1B9W0"/>
<name>A0A1R1B9W0_PAELA</name>
<dbReference type="Proteomes" id="UP000187074">
    <property type="component" value="Unassembled WGS sequence"/>
</dbReference>
<dbReference type="Pfam" id="PF10970">
    <property type="entry name" value="GerPE"/>
    <property type="match status" value="1"/>
</dbReference>
<gene>
    <name evidence="1" type="ORF">BK123_04690</name>
</gene>
<protein>
    <submittedName>
        <fullName evidence="1">Spore gernimation protein KA</fullName>
    </submittedName>
</protein>
<dbReference type="RefSeq" id="WP_076321216.1">
    <property type="nucleotide sequence ID" value="NZ_JBCMZZ010000037.1"/>
</dbReference>
<accession>A0A1R1B9W0</accession>
<dbReference type="InterPro" id="IPR024496">
    <property type="entry name" value="Spore_germ_GerPE"/>
</dbReference>
<sequence length="135" mass="15302">MKRHSHVDNMYIINISNSSVFVCGESGHIDADTRALAVQRQVPVFFEDEGQYEDYPIFSRLIPTWPPYSDVELNIIQDYKKIHVGCVDIIATASASVVQVGPNDTMDLESRVKAIRHFITDAPEYLKDYKGVIVK</sequence>
<reference evidence="1 2" key="1">
    <citation type="submission" date="2016-11" db="EMBL/GenBank/DDBJ databases">
        <title>Paenibacillus species isolates.</title>
        <authorList>
            <person name="Beno S.M."/>
        </authorList>
    </citation>
    <scope>NUCLEOTIDE SEQUENCE [LARGE SCALE GENOMIC DNA]</scope>
    <source>
        <strain evidence="1 2">FSL F4-0100</strain>
    </source>
</reference>
<organism evidence="1 2">
    <name type="scientific">Paenibacillus lautus</name>
    <name type="common">Bacillus lautus</name>
    <dbReference type="NCBI Taxonomy" id="1401"/>
    <lineage>
        <taxon>Bacteria</taxon>
        <taxon>Bacillati</taxon>
        <taxon>Bacillota</taxon>
        <taxon>Bacilli</taxon>
        <taxon>Bacillales</taxon>
        <taxon>Paenibacillaceae</taxon>
        <taxon>Paenibacillus</taxon>
    </lineage>
</organism>
<evidence type="ECO:0000313" key="2">
    <source>
        <dbReference type="Proteomes" id="UP000187074"/>
    </source>
</evidence>
<dbReference type="OrthoDB" id="2599887at2"/>
<proteinExistence type="predicted"/>
<dbReference type="EMBL" id="MRTF01000001">
    <property type="protein sequence ID" value="OME96876.1"/>
    <property type="molecule type" value="Genomic_DNA"/>
</dbReference>
<comment type="caution">
    <text evidence="1">The sequence shown here is derived from an EMBL/GenBank/DDBJ whole genome shotgun (WGS) entry which is preliminary data.</text>
</comment>
<evidence type="ECO:0000313" key="1">
    <source>
        <dbReference type="EMBL" id="OME96876.1"/>
    </source>
</evidence>